<feature type="transmembrane region" description="Helical" evidence="6">
    <location>
        <begin position="131"/>
        <end position="150"/>
    </location>
</feature>
<reference evidence="8" key="1">
    <citation type="journal article" date="2014" name="Int. J. Syst. Evol. Microbiol.">
        <title>Complete genome of a new Firmicutes species belonging to the dominant human colonic microbiota ('Ruminococcus bicirculans') reveals two chromosomes and a selective capacity to utilize plant glucans.</title>
        <authorList>
            <consortium name="NISC Comparative Sequencing Program"/>
            <person name="Wegmann U."/>
            <person name="Louis P."/>
            <person name="Goesmann A."/>
            <person name="Henrissat B."/>
            <person name="Duncan S.H."/>
            <person name="Flint H.J."/>
        </authorList>
    </citation>
    <scope>NUCLEOTIDE SEQUENCE</scope>
    <source>
        <strain evidence="8">NBRC 107169</strain>
    </source>
</reference>
<feature type="transmembrane region" description="Helical" evidence="6">
    <location>
        <begin position="83"/>
        <end position="101"/>
    </location>
</feature>
<feature type="transmembrane region" description="Helical" evidence="6">
    <location>
        <begin position="214"/>
        <end position="235"/>
    </location>
</feature>
<feature type="transmembrane region" description="Helical" evidence="6">
    <location>
        <begin position="12"/>
        <end position="32"/>
    </location>
</feature>
<keyword evidence="5 6" id="KW-0472">Membrane</keyword>
<keyword evidence="9" id="KW-1185">Reference proteome</keyword>
<gene>
    <name evidence="8" type="ORF">GCM10007879_03060</name>
</gene>
<proteinExistence type="inferred from homology"/>
<evidence type="ECO:0000256" key="2">
    <source>
        <dbReference type="ARBA" id="ARBA00009853"/>
    </source>
</evidence>
<dbReference type="SUPFAM" id="SSF103481">
    <property type="entry name" value="Multidrug resistance efflux transporter EmrE"/>
    <property type="match status" value="2"/>
</dbReference>
<organism evidence="8 9">
    <name type="scientific">Maritalea porphyrae</name>
    <dbReference type="NCBI Taxonomy" id="880732"/>
    <lineage>
        <taxon>Bacteria</taxon>
        <taxon>Pseudomonadati</taxon>
        <taxon>Pseudomonadota</taxon>
        <taxon>Alphaproteobacteria</taxon>
        <taxon>Hyphomicrobiales</taxon>
        <taxon>Devosiaceae</taxon>
        <taxon>Maritalea</taxon>
    </lineage>
</organism>
<dbReference type="PANTHER" id="PTHR22911:SF6">
    <property type="entry name" value="SOLUTE CARRIER FAMILY 35 MEMBER G1"/>
    <property type="match status" value="1"/>
</dbReference>
<accession>A0ABQ5UQ33</accession>
<reference evidence="8" key="2">
    <citation type="submission" date="2023-01" db="EMBL/GenBank/DDBJ databases">
        <title>Draft genome sequence of Maritalea porphyrae strain NBRC 107169.</title>
        <authorList>
            <person name="Sun Q."/>
            <person name="Mori K."/>
        </authorList>
    </citation>
    <scope>NUCLEOTIDE SEQUENCE</scope>
    <source>
        <strain evidence="8">NBRC 107169</strain>
    </source>
</reference>
<keyword evidence="4 6" id="KW-1133">Transmembrane helix</keyword>
<evidence type="ECO:0000256" key="1">
    <source>
        <dbReference type="ARBA" id="ARBA00004141"/>
    </source>
</evidence>
<evidence type="ECO:0000256" key="3">
    <source>
        <dbReference type="ARBA" id="ARBA00022692"/>
    </source>
</evidence>
<comment type="caution">
    <text evidence="8">The sequence shown here is derived from an EMBL/GenBank/DDBJ whole genome shotgun (WGS) entry which is preliminary data.</text>
</comment>
<sequence>MSITPPNSGNNISKGIALTLISIMIFAVQDVAVKMLVTDYPPTQVVMIRFWGVAVFTLVWVMREGPIRNAFRTKKPFLQISRGVLLVLDIWCFSAALQFMPLSDLQAIFMLFPIVTTLFAVPLLGEKVGIFRWSAIGVGFLGAMIIIRPGFQEVNIGVWFQLGAVTTFALYTVLTRLVSRHDSTTTSVVYMAAVGVVLSTAVGIFNMVPMTLNGWLLMALVIVTANVAHTLFTMAYREAPASALQPFNFLILPAAIIMTVIFFGHWIDMISLFGATLTVGAGLFVWWRERQKEREAKRSALKQVPIR</sequence>
<dbReference type="Proteomes" id="UP001161405">
    <property type="component" value="Unassembled WGS sequence"/>
</dbReference>
<feature type="domain" description="EamA" evidence="7">
    <location>
        <begin position="14"/>
        <end position="147"/>
    </location>
</feature>
<dbReference type="InterPro" id="IPR037185">
    <property type="entry name" value="EmrE-like"/>
</dbReference>
<feature type="transmembrane region" description="Helical" evidence="6">
    <location>
        <begin position="156"/>
        <end position="175"/>
    </location>
</feature>
<feature type="transmembrane region" description="Helical" evidence="6">
    <location>
        <begin position="247"/>
        <end position="264"/>
    </location>
</feature>
<protein>
    <recommendedName>
        <fullName evidence="7">EamA domain-containing protein</fullName>
    </recommendedName>
</protein>
<feature type="transmembrane region" description="Helical" evidence="6">
    <location>
        <begin position="107"/>
        <end position="124"/>
    </location>
</feature>
<name>A0ABQ5UQ33_9HYPH</name>
<feature type="transmembrane region" description="Helical" evidence="6">
    <location>
        <begin position="187"/>
        <end position="208"/>
    </location>
</feature>
<evidence type="ECO:0000313" key="8">
    <source>
        <dbReference type="EMBL" id="GLQ16057.1"/>
    </source>
</evidence>
<evidence type="ECO:0000313" key="9">
    <source>
        <dbReference type="Proteomes" id="UP001161405"/>
    </source>
</evidence>
<dbReference type="InterPro" id="IPR000620">
    <property type="entry name" value="EamA_dom"/>
</dbReference>
<comment type="subcellular location">
    <subcellularLocation>
        <location evidence="1">Membrane</location>
        <topology evidence="1">Multi-pass membrane protein</topology>
    </subcellularLocation>
</comment>
<feature type="transmembrane region" description="Helical" evidence="6">
    <location>
        <begin position="270"/>
        <end position="287"/>
    </location>
</feature>
<keyword evidence="3 6" id="KW-0812">Transmembrane</keyword>
<evidence type="ECO:0000256" key="5">
    <source>
        <dbReference type="ARBA" id="ARBA00023136"/>
    </source>
</evidence>
<dbReference type="PANTHER" id="PTHR22911">
    <property type="entry name" value="ACYL-MALONYL CONDENSING ENZYME-RELATED"/>
    <property type="match status" value="1"/>
</dbReference>
<dbReference type="EMBL" id="BSNI01000001">
    <property type="protein sequence ID" value="GLQ16057.1"/>
    <property type="molecule type" value="Genomic_DNA"/>
</dbReference>
<feature type="transmembrane region" description="Helical" evidence="6">
    <location>
        <begin position="44"/>
        <end position="62"/>
    </location>
</feature>
<dbReference type="RefSeq" id="WP_284361349.1">
    <property type="nucleotide sequence ID" value="NZ_BSNI01000001.1"/>
</dbReference>
<evidence type="ECO:0000256" key="6">
    <source>
        <dbReference type="SAM" id="Phobius"/>
    </source>
</evidence>
<evidence type="ECO:0000259" key="7">
    <source>
        <dbReference type="Pfam" id="PF00892"/>
    </source>
</evidence>
<evidence type="ECO:0000256" key="4">
    <source>
        <dbReference type="ARBA" id="ARBA00022989"/>
    </source>
</evidence>
<feature type="domain" description="EamA" evidence="7">
    <location>
        <begin position="156"/>
        <end position="285"/>
    </location>
</feature>
<dbReference type="Pfam" id="PF00892">
    <property type="entry name" value="EamA"/>
    <property type="match status" value="2"/>
</dbReference>
<comment type="similarity">
    <text evidence="2">Belongs to the drug/metabolite transporter (DMT) superfamily. 10 TMS drug/metabolite exporter (DME) (TC 2.A.7.3) family.</text>
</comment>